<reference evidence="3" key="1">
    <citation type="submission" date="2024-02" db="EMBL/GenBank/DDBJ databases">
        <authorList>
            <consortium name="ELIXIR-Norway"/>
            <consortium name="Elixir Norway"/>
        </authorList>
    </citation>
    <scope>NUCLEOTIDE SEQUENCE</scope>
</reference>
<gene>
    <name evidence="3" type="ORF">CSSPTR1EN2_LOCUS10206</name>
</gene>
<dbReference type="Gene3D" id="3.80.10.10">
    <property type="entry name" value="Ribonuclease Inhibitor"/>
    <property type="match status" value="2"/>
</dbReference>
<accession>A0ABP0U1M7</accession>
<dbReference type="Gene3D" id="3.40.50.300">
    <property type="entry name" value="P-loop containing nucleotide triphosphate hydrolases"/>
    <property type="match status" value="1"/>
</dbReference>
<organism evidence="3 4">
    <name type="scientific">Sphagnum troendelagicum</name>
    <dbReference type="NCBI Taxonomy" id="128251"/>
    <lineage>
        <taxon>Eukaryota</taxon>
        <taxon>Viridiplantae</taxon>
        <taxon>Streptophyta</taxon>
        <taxon>Embryophyta</taxon>
        <taxon>Bryophyta</taxon>
        <taxon>Sphagnophytina</taxon>
        <taxon>Sphagnopsida</taxon>
        <taxon>Sphagnales</taxon>
        <taxon>Sphagnaceae</taxon>
        <taxon>Sphagnum</taxon>
    </lineage>
</organism>
<feature type="compositionally biased region" description="Polar residues" evidence="2">
    <location>
        <begin position="17"/>
        <end position="26"/>
    </location>
</feature>
<feature type="coiled-coil region" evidence="1">
    <location>
        <begin position="1151"/>
        <end position="1197"/>
    </location>
</feature>
<evidence type="ECO:0000256" key="2">
    <source>
        <dbReference type="SAM" id="MobiDB-lite"/>
    </source>
</evidence>
<dbReference type="InterPro" id="IPR032675">
    <property type="entry name" value="LRR_dom_sf"/>
</dbReference>
<dbReference type="Proteomes" id="UP001497512">
    <property type="component" value="Chromosome 18"/>
</dbReference>
<evidence type="ECO:0000313" key="3">
    <source>
        <dbReference type="EMBL" id="CAK9210530.1"/>
    </source>
</evidence>
<dbReference type="EMBL" id="OZ019910">
    <property type="protein sequence ID" value="CAK9210530.1"/>
    <property type="molecule type" value="Genomic_DNA"/>
</dbReference>
<evidence type="ECO:0000256" key="1">
    <source>
        <dbReference type="SAM" id="Coils"/>
    </source>
</evidence>
<dbReference type="PANTHER" id="PTHR47679:SF1">
    <property type="entry name" value="PROTEIN TORNADO 1"/>
    <property type="match status" value="1"/>
</dbReference>
<name>A0ABP0U1M7_9BRYO</name>
<evidence type="ECO:0008006" key="5">
    <source>
        <dbReference type="Google" id="ProtNLM"/>
    </source>
</evidence>
<dbReference type="SUPFAM" id="SSF52540">
    <property type="entry name" value="P-loop containing nucleoside triphosphate hydrolases"/>
    <property type="match status" value="1"/>
</dbReference>
<dbReference type="PANTHER" id="PTHR47679">
    <property type="entry name" value="PROTEIN TORNADO 1"/>
    <property type="match status" value="1"/>
</dbReference>
<dbReference type="SUPFAM" id="SSF52047">
    <property type="entry name" value="RNI-like"/>
    <property type="match status" value="1"/>
</dbReference>
<dbReference type="InterPro" id="IPR001611">
    <property type="entry name" value="Leu-rich_rpt"/>
</dbReference>
<proteinExistence type="predicted"/>
<dbReference type="InterPro" id="IPR027417">
    <property type="entry name" value="P-loop_NTPase"/>
</dbReference>
<evidence type="ECO:0000313" key="4">
    <source>
        <dbReference type="Proteomes" id="UP001497512"/>
    </source>
</evidence>
<sequence length="1423" mass="159990">MESEGLTLAVDAADTGQGRSTSECGHSSCEQTAQEILPANSIVQGEMFHQPGRILSEESQGSVQSDRLSILDPLIHNDMPASPPQNHPVYLWEHGEEGGVSFEEAIRRLNESQPENLGFWFQEVDGCDEAYKEHRHQFIDAVSTCQSLKNLNMQAFHQKLKIEEVKLLCQNLLPALNSLTLRGYFDYDVVQIVCEKMANNCVLKKLSLENTAKGRMSSAGASLGSMLAINSTLDSLDLFDTDLGPNGVEALLQPLTGHATARPLNKSLAHLLIGAVDIPLGEGAGEAIAHMLRTNDTLTHFSILEGNGLEPSDVCKILESLQKNQTLLSLSLRHCGGVKGPDVSAKMMDLFRMNRSLTHINLMDTPLEQSDVCKILESLQNNQTLLSLSLRGCRGKNQTLRILDLSFCDGVKGPDVLAKMMDLVRMHPCLMEISLDGTPLFWEGQAAQVQAQLENNAKDYMAVLRGMPRVPPKFVRVFLCGNAYSGKTTLGRSMKRAFASGCGPNLFVPLMEVIELRKPFKFCSNDPDEWSKRTRGIEINVLLDQEGQKISLWDLAGQEEYHAFHDMMMPDLSSQGNVSFFLLVCNPFDRESKEGKSPEAIKEELQSWLRFISSNTKRSFNFPPHITIVITNADQGFRHKEILECDVKVLAAQFRDYINLSSKLHLINAHSSRKARDVVKDVTTTCTHVLHTLPNVFMACVNVQEGLSDWIKEHPYQPIIAMETFKNDIVAKKEPSLQAMSPTDTHDKNLNPHEAVALFLHDAGEIIYFKDEDFVVVNPHWFCHQVMGHLIELRRHVEESQLTTTIHGGLITVGRVEALLKKSLKNATHPVGMNKVNVFQNLVQLMIKMDLAYKVDMADHLRDHVANLHPNDMLFVPTTLEFNADVTRGERHLQWSVKFPMEAIYIGRRLQCRDEDVTTLTPGFFPRVQVVLKHQFADLKMGAICENQKNFMKISVNGLEILVELSGNQMPGHAFIDILVKSSKSEIQTIQLVHDHVLSRIEHLCSSPQGCQGVTLMRGVLRPRAVKNLLLCKNRRNQVAFVEDLKMELLATNLDLELVHTWPQVDVQIDDDDFCHTIMEDKVATLLGPVATHDVLERHLQGLKDVEIDINNLPSSEQEAEHTQGETSESGNLRLQRSFHRMSLQEPTNLEQFIRNMLEDMKAEIRSSEERIVAKISTKLEEVFAKTNEEIKCMKEELYQKLTKKLDGMTKLLLQFHQRQVPCNAFFTTGGTRQQRRLVDRWMGIGVVYLHFLCEDIDGIHVVDDQKGDEIRYVKDENRHKIAHLVIVGFKIVSILLKVAAHVVGGMGSLVPHFAQGLALAYGAQDITNYIKDPRIHGGPIVGQSSTSHLPIAKDALVEEHKVATQWLVGFLKGKNIFELFHLSRVKYLKMDSSHGDFSTIRWVCPHHRQKGLDKGTLEDCPA</sequence>
<protein>
    <recommendedName>
        <fullName evidence="5">C-terminal of Roc (COR) domain-containing protein</fullName>
    </recommendedName>
</protein>
<feature type="region of interest" description="Disordered" evidence="2">
    <location>
        <begin position="1"/>
        <end position="26"/>
    </location>
</feature>
<keyword evidence="1" id="KW-0175">Coiled coil</keyword>
<dbReference type="Pfam" id="PF13516">
    <property type="entry name" value="LRR_6"/>
    <property type="match status" value="2"/>
</dbReference>
<keyword evidence="4" id="KW-1185">Reference proteome</keyword>